<protein>
    <submittedName>
        <fullName evidence="3">Ca-activated chloride channel family protein</fullName>
    </submittedName>
</protein>
<dbReference type="SUPFAM" id="SSF53850">
    <property type="entry name" value="Periplasmic binding protein-like II"/>
    <property type="match status" value="1"/>
</dbReference>
<feature type="region of interest" description="Disordered" evidence="1">
    <location>
        <begin position="342"/>
        <end position="367"/>
    </location>
</feature>
<evidence type="ECO:0000313" key="4">
    <source>
        <dbReference type="Proteomes" id="UP000282084"/>
    </source>
</evidence>
<dbReference type="EMBL" id="RBXO01000001">
    <property type="protein sequence ID" value="RKT52574.1"/>
    <property type="molecule type" value="Genomic_DNA"/>
</dbReference>
<dbReference type="SUPFAM" id="SSF53300">
    <property type="entry name" value="vWA-like"/>
    <property type="match status" value="1"/>
</dbReference>
<dbReference type="InterPro" id="IPR002035">
    <property type="entry name" value="VWF_A"/>
</dbReference>
<dbReference type="SMART" id="SM00327">
    <property type="entry name" value="VWA"/>
    <property type="match status" value="1"/>
</dbReference>
<name>A0A495VTM7_9PSEU</name>
<feature type="domain" description="VWFA" evidence="2">
    <location>
        <begin position="393"/>
        <end position="581"/>
    </location>
</feature>
<dbReference type="InterPro" id="IPR036465">
    <property type="entry name" value="vWFA_dom_sf"/>
</dbReference>
<dbReference type="RefSeq" id="WP_170211626.1">
    <property type="nucleotide sequence ID" value="NZ_RBXO01000001.1"/>
</dbReference>
<gene>
    <name evidence="3" type="ORF">C8E97_1095</name>
</gene>
<evidence type="ECO:0000313" key="3">
    <source>
        <dbReference type="EMBL" id="RKT52574.1"/>
    </source>
</evidence>
<dbReference type="AlphaFoldDB" id="A0A495VTM7"/>
<dbReference type="PROSITE" id="PS50234">
    <property type="entry name" value="VWFA"/>
    <property type="match status" value="1"/>
</dbReference>
<evidence type="ECO:0000259" key="2">
    <source>
        <dbReference type="PROSITE" id="PS50234"/>
    </source>
</evidence>
<sequence>MKHPVLPIALGAVALVLILLGLFALNGSSGEPDDGCVPLTLWSSDEKVPLLQEISRRYKESDRKTDGKCVNVAVSVHPSQDAVDVLADAPGSDPSARPDMWSPSSRYWVDSLRSAIATRPGRVRSVPENLPTLATSPIVIAMPEPMARELGWPEGAIGWRDMIALAQDPKGWGSRGKPWGAFKIGKTNPVHSTTGLLATIATATALSGTSDALTSSALDDPAVAGGLRALESTAVHYGKHSAVFVRNMYAADQEGRALDYVSAVALEEKVVLDYNQGVLVGDPVARDKPRVKLAAVFPTDGTTVSDNPALVVDAEWVTDQRKRAAEDFLRYVQEQKPLFTEAGFRDGEGNPGARHSEGNGTPANPSFRLVRTPAFEVAAGVRELWQRNRKRANVLLVVDVSKSMEKVVDGVGRTRLELARDAALLVPGQLTEDDTLALWEFSSPLGTEPRPWRERVAAGPVGVVRDAFGREVAGLQPTGATELYESTRAAVESVRGRYDQGRINAVVLLSDGRNEPARPEGLTTLVNGLQTADKDRVVRVFSIAYGDEADRDALAKISTAARGGFYDSSDAARIESVMADVLSNF</sequence>
<keyword evidence="4" id="KW-1185">Reference proteome</keyword>
<dbReference type="Pfam" id="PF13519">
    <property type="entry name" value="VWA_2"/>
    <property type="match status" value="1"/>
</dbReference>
<dbReference type="Pfam" id="PF13531">
    <property type="entry name" value="SBP_bac_11"/>
    <property type="match status" value="1"/>
</dbReference>
<evidence type="ECO:0000256" key="1">
    <source>
        <dbReference type="SAM" id="MobiDB-lite"/>
    </source>
</evidence>
<dbReference type="Gene3D" id="3.40.50.410">
    <property type="entry name" value="von Willebrand factor, type A domain"/>
    <property type="match status" value="1"/>
</dbReference>
<accession>A0A495VTM7</accession>
<proteinExistence type="predicted"/>
<organism evidence="3 4">
    <name type="scientific">Saccharothrix australiensis</name>
    <dbReference type="NCBI Taxonomy" id="2072"/>
    <lineage>
        <taxon>Bacteria</taxon>
        <taxon>Bacillati</taxon>
        <taxon>Actinomycetota</taxon>
        <taxon>Actinomycetes</taxon>
        <taxon>Pseudonocardiales</taxon>
        <taxon>Pseudonocardiaceae</taxon>
        <taxon>Saccharothrix</taxon>
    </lineage>
</organism>
<comment type="caution">
    <text evidence="3">The sequence shown here is derived from an EMBL/GenBank/DDBJ whole genome shotgun (WGS) entry which is preliminary data.</text>
</comment>
<dbReference type="Proteomes" id="UP000282084">
    <property type="component" value="Unassembled WGS sequence"/>
</dbReference>
<reference evidence="3 4" key="1">
    <citation type="submission" date="2018-10" db="EMBL/GenBank/DDBJ databases">
        <title>Sequencing the genomes of 1000 actinobacteria strains.</title>
        <authorList>
            <person name="Klenk H.-P."/>
        </authorList>
    </citation>
    <scope>NUCLEOTIDE SEQUENCE [LARGE SCALE GENOMIC DNA]</scope>
    <source>
        <strain evidence="3 4">DSM 43800</strain>
    </source>
</reference>